<organism evidence="1 2">
    <name type="scientific">Petrolisthes manimaculis</name>
    <dbReference type="NCBI Taxonomy" id="1843537"/>
    <lineage>
        <taxon>Eukaryota</taxon>
        <taxon>Metazoa</taxon>
        <taxon>Ecdysozoa</taxon>
        <taxon>Arthropoda</taxon>
        <taxon>Crustacea</taxon>
        <taxon>Multicrustacea</taxon>
        <taxon>Malacostraca</taxon>
        <taxon>Eumalacostraca</taxon>
        <taxon>Eucarida</taxon>
        <taxon>Decapoda</taxon>
        <taxon>Pleocyemata</taxon>
        <taxon>Anomura</taxon>
        <taxon>Galatheoidea</taxon>
        <taxon>Porcellanidae</taxon>
        <taxon>Petrolisthes</taxon>
    </lineage>
</organism>
<protein>
    <submittedName>
        <fullName evidence="1">Uncharacterized protein</fullName>
    </submittedName>
</protein>
<evidence type="ECO:0000313" key="1">
    <source>
        <dbReference type="EMBL" id="KAK4297711.1"/>
    </source>
</evidence>
<name>A0AAE1TU83_9EUCA</name>
<dbReference type="EMBL" id="JAWZYT010003582">
    <property type="protein sequence ID" value="KAK4297711.1"/>
    <property type="molecule type" value="Genomic_DNA"/>
</dbReference>
<comment type="caution">
    <text evidence="1">The sequence shown here is derived from an EMBL/GenBank/DDBJ whole genome shotgun (WGS) entry which is preliminary data.</text>
</comment>
<accession>A0AAE1TU83</accession>
<gene>
    <name evidence="1" type="ORF">Pmani_029895</name>
</gene>
<evidence type="ECO:0000313" key="2">
    <source>
        <dbReference type="Proteomes" id="UP001292094"/>
    </source>
</evidence>
<sequence>MELVYRAWKRGGGCWKDTEGTHGYRVLEAKWWELERQKRSMDIGPGSEVVEAGRIERKHGNWVLEAKWWELEREKKSTDIGPGSEVVGAGRIQRKYQCINST</sequence>
<keyword evidence="2" id="KW-1185">Reference proteome</keyword>
<dbReference type="Proteomes" id="UP001292094">
    <property type="component" value="Unassembled WGS sequence"/>
</dbReference>
<proteinExistence type="predicted"/>
<reference evidence="1" key="1">
    <citation type="submission" date="2023-11" db="EMBL/GenBank/DDBJ databases">
        <title>Genome assemblies of two species of porcelain crab, Petrolisthes cinctipes and Petrolisthes manimaculis (Anomura: Porcellanidae).</title>
        <authorList>
            <person name="Angst P."/>
        </authorList>
    </citation>
    <scope>NUCLEOTIDE SEQUENCE</scope>
    <source>
        <strain evidence="1">PB745_02</strain>
        <tissue evidence="1">Gill</tissue>
    </source>
</reference>
<dbReference type="AlphaFoldDB" id="A0AAE1TU83"/>